<organism evidence="2 3">
    <name type="scientific">Rotaria magnacalcarata</name>
    <dbReference type="NCBI Taxonomy" id="392030"/>
    <lineage>
        <taxon>Eukaryota</taxon>
        <taxon>Metazoa</taxon>
        <taxon>Spiralia</taxon>
        <taxon>Gnathifera</taxon>
        <taxon>Rotifera</taxon>
        <taxon>Eurotatoria</taxon>
        <taxon>Bdelloidea</taxon>
        <taxon>Philodinida</taxon>
        <taxon>Philodinidae</taxon>
        <taxon>Rotaria</taxon>
    </lineage>
</organism>
<dbReference type="InterPro" id="IPR011333">
    <property type="entry name" value="SKP1/BTB/POZ_sf"/>
</dbReference>
<evidence type="ECO:0000259" key="1">
    <source>
        <dbReference type="SMART" id="SM00225"/>
    </source>
</evidence>
<dbReference type="SMART" id="SM00225">
    <property type="entry name" value="BTB"/>
    <property type="match status" value="1"/>
</dbReference>
<dbReference type="SUPFAM" id="SSF54695">
    <property type="entry name" value="POZ domain"/>
    <property type="match status" value="1"/>
</dbReference>
<evidence type="ECO:0000313" key="3">
    <source>
        <dbReference type="Proteomes" id="UP000681720"/>
    </source>
</evidence>
<dbReference type="Gene3D" id="3.30.710.10">
    <property type="entry name" value="Potassium Channel Kv1.1, Chain A"/>
    <property type="match status" value="1"/>
</dbReference>
<dbReference type="Pfam" id="PF02214">
    <property type="entry name" value="BTB_2"/>
    <property type="match status" value="1"/>
</dbReference>
<dbReference type="GO" id="GO:0051260">
    <property type="term" value="P:protein homooligomerization"/>
    <property type="evidence" value="ECO:0007669"/>
    <property type="project" value="InterPro"/>
</dbReference>
<dbReference type="InterPro" id="IPR003131">
    <property type="entry name" value="T1-type_BTB"/>
</dbReference>
<dbReference type="InterPro" id="IPR048595">
    <property type="entry name" value="KCTD1-15-like_C"/>
</dbReference>
<reference evidence="2" key="1">
    <citation type="submission" date="2021-02" db="EMBL/GenBank/DDBJ databases">
        <authorList>
            <person name="Nowell W R."/>
        </authorList>
    </citation>
    <scope>NUCLEOTIDE SEQUENCE</scope>
</reference>
<dbReference type="EMBL" id="CAJOBJ010092159">
    <property type="protein sequence ID" value="CAF4548182.1"/>
    <property type="molecule type" value="Genomic_DNA"/>
</dbReference>
<gene>
    <name evidence="2" type="ORF">GIL414_LOCUS36731</name>
</gene>
<evidence type="ECO:0000313" key="2">
    <source>
        <dbReference type="EMBL" id="CAF4548182.1"/>
    </source>
</evidence>
<feature type="domain" description="BTB" evidence="1">
    <location>
        <begin position="24"/>
        <end position="126"/>
    </location>
</feature>
<accession>A0A8S2Y9N5</accession>
<dbReference type="PANTHER" id="PTHR14499">
    <property type="entry name" value="POTASSIUM CHANNEL TETRAMERIZATION DOMAIN-CONTAINING"/>
    <property type="match status" value="1"/>
</dbReference>
<dbReference type="Proteomes" id="UP000681720">
    <property type="component" value="Unassembled WGS sequence"/>
</dbReference>
<dbReference type="Pfam" id="PF20871">
    <property type="entry name" value="KCTD1-15_CTD"/>
    <property type="match status" value="1"/>
</dbReference>
<dbReference type="PANTHER" id="PTHR14499:SF67">
    <property type="entry name" value="BTB_POZ DOMAIN-CONTAINING PROTEIN TIWAZ"/>
    <property type="match status" value="1"/>
</dbReference>
<dbReference type="AlphaFoldDB" id="A0A8S2Y9N5"/>
<sequence>MVRPQVSSSPLGIPRPANPSRFTAPVHIDVGGTIFTSSLETLTCYPESRLSKLFNGTIPIVLDTLKQHYFIDRDGKLFRYILNFMRYGTLALPDYFSELPALLEEARYFELIPLINAIEERLNQNKLSKNIDSFTTKNNKQPILNNHDVFLLNISQDRVLISGNITLLHDLFPEIQEEQQQQQQQTTPIHAHVERNQFIRFTLNAFIHLTQLEIFQRLFDSQFIIVASTCGTSMDTMTQFSEYIFSRSKSNHVSSI</sequence>
<proteinExistence type="predicted"/>
<protein>
    <recommendedName>
        <fullName evidence="1">BTB domain-containing protein</fullName>
    </recommendedName>
</protein>
<dbReference type="InterPro" id="IPR000210">
    <property type="entry name" value="BTB/POZ_dom"/>
</dbReference>
<comment type="caution">
    <text evidence="2">The sequence shown here is derived from an EMBL/GenBank/DDBJ whole genome shotgun (WGS) entry which is preliminary data.</text>
</comment>
<name>A0A8S2Y9N5_9BILA</name>